<proteinExistence type="predicted"/>
<evidence type="ECO:0000313" key="1">
    <source>
        <dbReference type="EMBL" id="NDU98524.1"/>
    </source>
</evidence>
<gene>
    <name evidence="1" type="ORF">GK108_26805</name>
</gene>
<dbReference type="Proteomes" id="UP000474175">
    <property type="component" value="Unassembled WGS sequence"/>
</dbReference>
<name>A0A6L9LD95_9BACT</name>
<keyword evidence="2" id="KW-1185">Reference proteome</keyword>
<dbReference type="EMBL" id="JAAFZH010000018">
    <property type="protein sequence ID" value="NDU98524.1"/>
    <property type="molecule type" value="Genomic_DNA"/>
</dbReference>
<dbReference type="AlphaFoldDB" id="A0A6L9LD95"/>
<sequence length="246" mass="26302">MTINAFPAFCLLITALSACQPKSSKTDSLPADSTITVSSTRVAGTADNDFLVVPGERVGPVTATTSEADLLEQLGKSVVTAGDTLYGPEGSTFSGTTLYKGTPDEVQIIYSDERRSKPETVLIRPTLVDDEGNPIPGLAASQWHTTDGLRIGTTLKELEQRNGKPFKIWGFAWDYGGVLSDWQGGQMSKLAKKTPITITFGPPAIMTAKQEKAYNSVMGDSQFVSSIPNLQVLNPIVVTIGVGFDR</sequence>
<dbReference type="RefSeq" id="WP_163954661.1">
    <property type="nucleotide sequence ID" value="NZ_JAAFZH010000018.1"/>
</dbReference>
<organism evidence="1 2">
    <name type="scientific">Spirosoma terrae</name>
    <dbReference type="NCBI Taxonomy" id="1968276"/>
    <lineage>
        <taxon>Bacteria</taxon>
        <taxon>Pseudomonadati</taxon>
        <taxon>Bacteroidota</taxon>
        <taxon>Cytophagia</taxon>
        <taxon>Cytophagales</taxon>
        <taxon>Cytophagaceae</taxon>
        <taxon>Spirosoma</taxon>
    </lineage>
</organism>
<comment type="caution">
    <text evidence="1">The sequence shown here is derived from an EMBL/GenBank/DDBJ whole genome shotgun (WGS) entry which is preliminary data.</text>
</comment>
<accession>A0A6L9LD95</accession>
<evidence type="ECO:0000313" key="2">
    <source>
        <dbReference type="Proteomes" id="UP000474175"/>
    </source>
</evidence>
<reference evidence="1 2" key="1">
    <citation type="submission" date="2020-02" db="EMBL/GenBank/DDBJ databases">
        <title>Draft genome sequence of two Spirosoma agri KCTC 52727 and Spirosoma terrae KCTC 52035.</title>
        <authorList>
            <person name="Rojas J."/>
            <person name="Ambika Manirajan B."/>
            <person name="Suarez C."/>
            <person name="Ratering S."/>
            <person name="Schnell S."/>
        </authorList>
    </citation>
    <scope>NUCLEOTIDE SEQUENCE [LARGE SCALE GENOMIC DNA]</scope>
    <source>
        <strain evidence="1 2">KCTC 52035</strain>
    </source>
</reference>
<protein>
    <submittedName>
        <fullName evidence="1">Uncharacterized protein</fullName>
    </submittedName>
</protein>